<feature type="signal peptide" evidence="2">
    <location>
        <begin position="1"/>
        <end position="26"/>
    </location>
</feature>
<evidence type="ECO:0000256" key="2">
    <source>
        <dbReference type="SAM" id="SignalP"/>
    </source>
</evidence>
<proteinExistence type="predicted"/>
<sequence length="285" mass="31678">MRKIPSIAIFYLFFLNLYLHKSGVSSKGVLPQETSSLRHGFKNSKSDAASNENILKKKNGNLKHPHGYVRLAQGVVLGSAAEQSQQRSGSNSGAVASSPPAATAEKKEDSFNLIGSLFKLLYRNVLKPMVHAVVGIEEEEPPKNLDVHRSDAKINNETREKTLLLEYNKEAEKTITDRKEDTKTEKDDDGEEEDLGEAGRNANMTQQGLQDDETQDNAENFDDYSTNAVDSTIHYAYMQDYTNANNNTDGVEKFVQTMANLLPADDDVTEMLNGLSNDIIQYIQN</sequence>
<evidence type="ECO:0000256" key="1">
    <source>
        <dbReference type="SAM" id="MobiDB-lite"/>
    </source>
</evidence>
<feature type="compositionally biased region" description="Acidic residues" evidence="1">
    <location>
        <begin position="187"/>
        <end position="196"/>
    </location>
</feature>
<evidence type="ECO:0000313" key="5">
    <source>
        <dbReference type="Proteomes" id="UP000078550"/>
    </source>
</evidence>
<feature type="compositionally biased region" description="Polar residues" evidence="1">
    <location>
        <begin position="81"/>
        <end position="95"/>
    </location>
</feature>
<keyword evidence="2" id="KW-0732">Signal</keyword>
<evidence type="ECO:0000313" key="6">
    <source>
        <dbReference type="Proteomes" id="UP000078555"/>
    </source>
</evidence>
<dbReference type="Proteomes" id="UP000078550">
    <property type="component" value="Unassembled WGS sequence"/>
</dbReference>
<dbReference type="EMBL" id="FLRD01000062">
    <property type="protein sequence ID" value="SBT33909.1"/>
    <property type="molecule type" value="Genomic_DNA"/>
</dbReference>
<reference evidence="4" key="2">
    <citation type="submission" date="2016-05" db="EMBL/GenBank/DDBJ databases">
        <authorList>
            <person name="Lavstsen T."/>
            <person name="Jespersen J.S."/>
        </authorList>
    </citation>
    <scope>NUCLEOTIDE SEQUENCE [LARGE SCALE GENOMIC DNA]</scope>
</reference>
<organism evidence="4 6">
    <name type="scientific">Plasmodium ovale wallikeri</name>
    <dbReference type="NCBI Taxonomy" id="864142"/>
    <lineage>
        <taxon>Eukaryota</taxon>
        <taxon>Sar</taxon>
        <taxon>Alveolata</taxon>
        <taxon>Apicomplexa</taxon>
        <taxon>Aconoidasida</taxon>
        <taxon>Haemosporida</taxon>
        <taxon>Plasmodiidae</taxon>
        <taxon>Plasmodium</taxon>
        <taxon>Plasmodium (Plasmodium)</taxon>
    </lineage>
</organism>
<feature type="region of interest" description="Disordered" evidence="1">
    <location>
        <begin position="175"/>
        <end position="221"/>
    </location>
</feature>
<dbReference type="AlphaFoldDB" id="A0A1A8YQS2"/>
<dbReference type="Proteomes" id="UP000078555">
    <property type="component" value="Unassembled WGS sequence"/>
</dbReference>
<evidence type="ECO:0000313" key="3">
    <source>
        <dbReference type="EMBL" id="SBT33480.1"/>
    </source>
</evidence>
<feature type="region of interest" description="Disordered" evidence="1">
    <location>
        <begin position="80"/>
        <end position="107"/>
    </location>
</feature>
<protein>
    <recommendedName>
        <fullName evidence="7">Merozoite surface protein</fullName>
    </recommendedName>
</protein>
<evidence type="ECO:0008006" key="7">
    <source>
        <dbReference type="Google" id="ProtNLM"/>
    </source>
</evidence>
<name>A0A1A8YQS2_PLAOA</name>
<feature type="compositionally biased region" description="Acidic residues" evidence="1">
    <location>
        <begin position="210"/>
        <end position="221"/>
    </location>
</feature>
<evidence type="ECO:0000313" key="4">
    <source>
        <dbReference type="EMBL" id="SBT33909.1"/>
    </source>
</evidence>
<accession>A0A1A8YQS2</accession>
<feature type="chain" id="PRO_5015059856" description="Merozoite surface protein" evidence="2">
    <location>
        <begin position="27"/>
        <end position="285"/>
    </location>
</feature>
<reference evidence="5 6" key="1">
    <citation type="submission" date="2016-05" db="EMBL/GenBank/DDBJ databases">
        <authorList>
            <person name="Naeem Raeece"/>
        </authorList>
    </citation>
    <scope>NUCLEOTIDE SEQUENCE [LARGE SCALE GENOMIC DNA]</scope>
</reference>
<gene>
    <name evidence="4" type="ORF">POVWA1_019510</name>
    <name evidence="3" type="ORF">POVWA2_015000</name>
</gene>
<dbReference type="EMBL" id="FLRE01000062">
    <property type="protein sequence ID" value="SBT33480.1"/>
    <property type="molecule type" value="Genomic_DNA"/>
</dbReference>
<keyword evidence="6" id="KW-1185">Reference proteome</keyword>
<feature type="compositionally biased region" description="Basic and acidic residues" evidence="1">
    <location>
        <begin position="175"/>
        <end position="186"/>
    </location>
</feature>